<dbReference type="InterPro" id="IPR010093">
    <property type="entry name" value="SinI_DNA-bd"/>
</dbReference>
<accession>A0A495J2W5</accession>
<feature type="domain" description="Helix-turn-helix" evidence="1">
    <location>
        <begin position="44"/>
        <end position="87"/>
    </location>
</feature>
<dbReference type="AlphaFoldDB" id="A0A495J2W5"/>
<dbReference type="EMBL" id="RBKU01000001">
    <property type="protein sequence ID" value="RKR83310.1"/>
    <property type="molecule type" value="Genomic_DNA"/>
</dbReference>
<evidence type="ECO:0000313" key="2">
    <source>
        <dbReference type="EMBL" id="RKR83310.1"/>
    </source>
</evidence>
<dbReference type="RefSeq" id="WP_121198824.1">
    <property type="nucleotide sequence ID" value="NZ_RBKU01000001.1"/>
</dbReference>
<gene>
    <name evidence="2" type="ORF">BDD43_3515</name>
</gene>
<dbReference type="OrthoDB" id="772919at2"/>
<dbReference type="NCBIfam" id="TIGR01764">
    <property type="entry name" value="excise"/>
    <property type="match status" value="1"/>
</dbReference>
<reference evidence="2 3" key="1">
    <citation type="submission" date="2018-10" db="EMBL/GenBank/DDBJ databases">
        <title>Genomic Encyclopedia of Archaeal and Bacterial Type Strains, Phase II (KMG-II): from individual species to whole genera.</title>
        <authorList>
            <person name="Goeker M."/>
        </authorList>
    </citation>
    <scope>NUCLEOTIDE SEQUENCE [LARGE SCALE GENOMIC DNA]</scope>
    <source>
        <strain evidence="2 3">DSM 18602</strain>
    </source>
</reference>
<dbReference type="InterPro" id="IPR041657">
    <property type="entry name" value="HTH_17"/>
</dbReference>
<proteinExistence type="predicted"/>
<comment type="caution">
    <text evidence="2">The sequence shown here is derived from an EMBL/GenBank/DDBJ whole genome shotgun (WGS) entry which is preliminary data.</text>
</comment>
<evidence type="ECO:0000259" key="1">
    <source>
        <dbReference type="Pfam" id="PF12728"/>
    </source>
</evidence>
<dbReference type="Proteomes" id="UP000268007">
    <property type="component" value="Unassembled WGS sequence"/>
</dbReference>
<keyword evidence="3" id="KW-1185">Reference proteome</keyword>
<dbReference type="Pfam" id="PF12728">
    <property type="entry name" value="HTH_17"/>
    <property type="match status" value="1"/>
</dbReference>
<sequence length="92" mass="10144">MYNPHAEILERFERVETLINHLIEGRSPINVSANSTEPPATRGHAASYLGISLPTLDNLIKSGQIKSFNIGRQVRIKWADLEAYVNGKGVSA</sequence>
<protein>
    <submittedName>
        <fullName evidence="2">Excisionase family DNA binding protein</fullName>
    </submittedName>
</protein>
<name>A0A495J2W5_9SPHI</name>
<evidence type="ECO:0000313" key="3">
    <source>
        <dbReference type="Proteomes" id="UP000268007"/>
    </source>
</evidence>
<dbReference type="GO" id="GO:0003677">
    <property type="term" value="F:DNA binding"/>
    <property type="evidence" value="ECO:0007669"/>
    <property type="project" value="InterPro"/>
</dbReference>
<organism evidence="2 3">
    <name type="scientific">Mucilaginibacter gracilis</name>
    <dbReference type="NCBI Taxonomy" id="423350"/>
    <lineage>
        <taxon>Bacteria</taxon>
        <taxon>Pseudomonadati</taxon>
        <taxon>Bacteroidota</taxon>
        <taxon>Sphingobacteriia</taxon>
        <taxon>Sphingobacteriales</taxon>
        <taxon>Sphingobacteriaceae</taxon>
        <taxon>Mucilaginibacter</taxon>
    </lineage>
</organism>